<evidence type="ECO:0000313" key="13">
    <source>
        <dbReference type="EMBL" id="KAK9702112.1"/>
    </source>
</evidence>
<dbReference type="Gene3D" id="3.40.30.10">
    <property type="entry name" value="Glutaredoxin"/>
    <property type="match status" value="1"/>
</dbReference>
<comment type="caution">
    <text evidence="13">The sequence shown here is derived from an EMBL/GenBank/DDBJ whole genome shotgun (WGS) entry which is preliminary data.</text>
</comment>
<organism evidence="13 14">
    <name type="scientific">Popillia japonica</name>
    <name type="common">Japanese beetle</name>
    <dbReference type="NCBI Taxonomy" id="7064"/>
    <lineage>
        <taxon>Eukaryota</taxon>
        <taxon>Metazoa</taxon>
        <taxon>Ecdysozoa</taxon>
        <taxon>Arthropoda</taxon>
        <taxon>Hexapoda</taxon>
        <taxon>Insecta</taxon>
        <taxon>Pterygota</taxon>
        <taxon>Neoptera</taxon>
        <taxon>Endopterygota</taxon>
        <taxon>Coleoptera</taxon>
        <taxon>Polyphaga</taxon>
        <taxon>Scarabaeiformia</taxon>
        <taxon>Scarabaeidae</taxon>
        <taxon>Rutelinae</taxon>
        <taxon>Popillia</taxon>
    </lineage>
</organism>
<proteinExistence type="inferred from homology"/>
<evidence type="ECO:0000313" key="14">
    <source>
        <dbReference type="Proteomes" id="UP001458880"/>
    </source>
</evidence>
<dbReference type="InterPro" id="IPR017937">
    <property type="entry name" value="Thioredoxin_CS"/>
</dbReference>
<dbReference type="PANTHER" id="PTHR18929">
    <property type="entry name" value="PROTEIN DISULFIDE ISOMERASE"/>
    <property type="match status" value="1"/>
</dbReference>
<feature type="domain" description="Thioredoxin" evidence="12">
    <location>
        <begin position="18"/>
        <end position="133"/>
    </location>
</feature>
<evidence type="ECO:0000256" key="8">
    <source>
        <dbReference type="ARBA" id="ARBA00023157"/>
    </source>
</evidence>
<dbReference type="Proteomes" id="UP001458880">
    <property type="component" value="Unassembled WGS sequence"/>
</dbReference>
<keyword evidence="6" id="KW-0677">Repeat</keyword>
<evidence type="ECO:0000256" key="2">
    <source>
        <dbReference type="ARBA" id="ARBA00004319"/>
    </source>
</evidence>
<dbReference type="GO" id="GO:0003756">
    <property type="term" value="F:protein disulfide isomerase activity"/>
    <property type="evidence" value="ECO:0007669"/>
    <property type="project" value="UniProtKB-EC"/>
</dbReference>
<evidence type="ECO:0000259" key="12">
    <source>
        <dbReference type="PROSITE" id="PS51352"/>
    </source>
</evidence>
<name>A0AAW1JF47_POPJA</name>
<dbReference type="GO" id="GO:0005788">
    <property type="term" value="C:endoplasmic reticulum lumen"/>
    <property type="evidence" value="ECO:0007669"/>
    <property type="project" value="UniProtKB-SubCell"/>
</dbReference>
<dbReference type="SUPFAM" id="SSF52833">
    <property type="entry name" value="Thioredoxin-like"/>
    <property type="match status" value="1"/>
</dbReference>
<evidence type="ECO:0000256" key="4">
    <source>
        <dbReference type="ARBA" id="ARBA00012723"/>
    </source>
</evidence>
<keyword evidence="7" id="KW-0256">Endoplasmic reticulum</keyword>
<sequence length="144" mass="16221">MLPSIILLFLFHSSLLPSVRSDSTLPFEYTDANFKNEIINHQTALVMFYAPWCGHCQKLKPEFEKAAKELADNDPPVTLIKVDCTAAGKSTCSEHEVDGYPLLKIFRNGEAGQTYSNARKAEDIINYMKLQVGKSYTEFVDILI</sequence>
<protein>
    <recommendedName>
        <fullName evidence="4">protein disulfide-isomerase</fullName>
        <ecNumber evidence="4">5.3.4.1</ecNumber>
    </recommendedName>
</protein>
<dbReference type="GO" id="GO:0034976">
    <property type="term" value="P:response to endoplasmic reticulum stress"/>
    <property type="evidence" value="ECO:0007669"/>
    <property type="project" value="TreeGrafter"/>
</dbReference>
<keyword evidence="10" id="KW-0676">Redox-active center</keyword>
<comment type="similarity">
    <text evidence="3">Belongs to the protein disulfide isomerase family.</text>
</comment>
<keyword evidence="9" id="KW-0413">Isomerase</keyword>
<dbReference type="PROSITE" id="PS00194">
    <property type="entry name" value="THIOREDOXIN_1"/>
    <property type="match status" value="1"/>
</dbReference>
<keyword evidence="14" id="KW-1185">Reference proteome</keyword>
<dbReference type="InterPro" id="IPR036249">
    <property type="entry name" value="Thioredoxin-like_sf"/>
</dbReference>
<dbReference type="PANTHER" id="PTHR18929:SF132">
    <property type="entry name" value="PROTEIN DISULFIDE-ISOMERASE A3"/>
    <property type="match status" value="1"/>
</dbReference>
<evidence type="ECO:0000256" key="3">
    <source>
        <dbReference type="ARBA" id="ARBA00006347"/>
    </source>
</evidence>
<dbReference type="EC" id="5.3.4.1" evidence="4"/>
<keyword evidence="8" id="KW-1015">Disulfide bond</keyword>
<dbReference type="PRINTS" id="PR00421">
    <property type="entry name" value="THIOREDOXIN"/>
</dbReference>
<comment type="subcellular location">
    <subcellularLocation>
        <location evidence="2">Endoplasmic reticulum lumen</location>
    </subcellularLocation>
</comment>
<dbReference type="PROSITE" id="PS51352">
    <property type="entry name" value="THIOREDOXIN_2"/>
    <property type="match status" value="1"/>
</dbReference>
<evidence type="ECO:0000256" key="11">
    <source>
        <dbReference type="SAM" id="SignalP"/>
    </source>
</evidence>
<accession>A0AAW1JF47</accession>
<comment type="catalytic activity">
    <reaction evidence="1">
        <text>Catalyzes the rearrangement of -S-S- bonds in proteins.</text>
        <dbReference type="EC" id="5.3.4.1"/>
    </reaction>
</comment>
<dbReference type="AlphaFoldDB" id="A0AAW1JF47"/>
<dbReference type="GO" id="GO:0006457">
    <property type="term" value="P:protein folding"/>
    <property type="evidence" value="ECO:0007669"/>
    <property type="project" value="TreeGrafter"/>
</dbReference>
<keyword evidence="5 11" id="KW-0732">Signal</keyword>
<evidence type="ECO:0000256" key="7">
    <source>
        <dbReference type="ARBA" id="ARBA00022824"/>
    </source>
</evidence>
<evidence type="ECO:0000256" key="10">
    <source>
        <dbReference type="ARBA" id="ARBA00023284"/>
    </source>
</evidence>
<evidence type="ECO:0000256" key="9">
    <source>
        <dbReference type="ARBA" id="ARBA00023235"/>
    </source>
</evidence>
<dbReference type="EMBL" id="JASPKY010000400">
    <property type="protein sequence ID" value="KAK9702112.1"/>
    <property type="molecule type" value="Genomic_DNA"/>
</dbReference>
<dbReference type="FunFam" id="3.40.30.10:FF:000017">
    <property type="entry name" value="Protein disulfide-isomerase A4"/>
    <property type="match status" value="1"/>
</dbReference>
<gene>
    <name evidence="13" type="ORF">QE152_g30176</name>
</gene>
<dbReference type="InterPro" id="IPR013766">
    <property type="entry name" value="Thioredoxin_domain"/>
</dbReference>
<feature type="signal peptide" evidence="11">
    <location>
        <begin position="1"/>
        <end position="21"/>
    </location>
</feature>
<dbReference type="CDD" id="cd02961">
    <property type="entry name" value="PDI_a_family"/>
    <property type="match status" value="1"/>
</dbReference>
<evidence type="ECO:0000256" key="5">
    <source>
        <dbReference type="ARBA" id="ARBA00022729"/>
    </source>
</evidence>
<reference evidence="13 14" key="1">
    <citation type="journal article" date="2024" name="BMC Genomics">
        <title>De novo assembly and annotation of Popillia japonica's genome with initial clues to its potential as an invasive pest.</title>
        <authorList>
            <person name="Cucini C."/>
            <person name="Boschi S."/>
            <person name="Funari R."/>
            <person name="Cardaioli E."/>
            <person name="Iannotti N."/>
            <person name="Marturano G."/>
            <person name="Paoli F."/>
            <person name="Bruttini M."/>
            <person name="Carapelli A."/>
            <person name="Frati F."/>
            <person name="Nardi F."/>
        </authorList>
    </citation>
    <scope>NUCLEOTIDE SEQUENCE [LARGE SCALE GENOMIC DNA]</scope>
    <source>
        <strain evidence="13">DMR45628</strain>
    </source>
</reference>
<evidence type="ECO:0000256" key="6">
    <source>
        <dbReference type="ARBA" id="ARBA00022737"/>
    </source>
</evidence>
<evidence type="ECO:0000256" key="1">
    <source>
        <dbReference type="ARBA" id="ARBA00001182"/>
    </source>
</evidence>
<feature type="chain" id="PRO_5043631982" description="protein disulfide-isomerase" evidence="11">
    <location>
        <begin position="22"/>
        <end position="144"/>
    </location>
</feature>
<dbReference type="Pfam" id="PF00085">
    <property type="entry name" value="Thioredoxin"/>
    <property type="match status" value="1"/>
</dbReference>